<dbReference type="RefSeq" id="WP_110046231.1">
    <property type="nucleotide sequence ID" value="NZ_CP054613.1"/>
</dbReference>
<dbReference type="InterPro" id="IPR016181">
    <property type="entry name" value="Acyl_CoA_acyltransferase"/>
</dbReference>
<dbReference type="CDD" id="cd04301">
    <property type="entry name" value="NAT_SF"/>
    <property type="match status" value="1"/>
</dbReference>
<dbReference type="Proteomes" id="UP000246635">
    <property type="component" value="Unassembled WGS sequence"/>
</dbReference>
<organism evidence="2 3">
    <name type="scientific">Paenibacillus cellulosilyticus</name>
    <dbReference type="NCBI Taxonomy" id="375489"/>
    <lineage>
        <taxon>Bacteria</taxon>
        <taxon>Bacillati</taxon>
        <taxon>Bacillota</taxon>
        <taxon>Bacilli</taxon>
        <taxon>Bacillales</taxon>
        <taxon>Paenibacillaceae</taxon>
        <taxon>Paenibacillus</taxon>
    </lineage>
</organism>
<comment type="caution">
    <text evidence="2">The sequence shown here is derived from an EMBL/GenBank/DDBJ whole genome shotgun (WGS) entry which is preliminary data.</text>
</comment>
<dbReference type="OrthoDB" id="7833882at2"/>
<name>A0A2V2YMT1_9BACL</name>
<dbReference type="GO" id="GO:0016747">
    <property type="term" value="F:acyltransferase activity, transferring groups other than amino-acyl groups"/>
    <property type="evidence" value="ECO:0007669"/>
    <property type="project" value="InterPro"/>
</dbReference>
<keyword evidence="2" id="KW-0808">Transferase</keyword>
<evidence type="ECO:0000313" key="2">
    <source>
        <dbReference type="EMBL" id="PWV95878.1"/>
    </source>
</evidence>
<dbReference type="PROSITE" id="PS51186">
    <property type="entry name" value="GNAT"/>
    <property type="match status" value="1"/>
</dbReference>
<protein>
    <submittedName>
        <fullName evidence="2">Acetyltransferase (GNAT) family protein</fullName>
    </submittedName>
</protein>
<dbReference type="Gene3D" id="3.40.630.30">
    <property type="match status" value="1"/>
</dbReference>
<accession>A0A2V2YMT1</accession>
<dbReference type="SUPFAM" id="SSF55729">
    <property type="entry name" value="Acyl-CoA N-acyltransferases (Nat)"/>
    <property type="match status" value="1"/>
</dbReference>
<dbReference type="EMBL" id="QGTQ01000024">
    <property type="protein sequence ID" value="PWV95878.1"/>
    <property type="molecule type" value="Genomic_DNA"/>
</dbReference>
<evidence type="ECO:0000313" key="3">
    <source>
        <dbReference type="Proteomes" id="UP000246635"/>
    </source>
</evidence>
<dbReference type="InterPro" id="IPR000182">
    <property type="entry name" value="GNAT_dom"/>
</dbReference>
<feature type="domain" description="N-acetyltransferase" evidence="1">
    <location>
        <begin position="121"/>
        <end position="262"/>
    </location>
</feature>
<dbReference type="InterPro" id="IPR040579">
    <property type="entry name" value="Acetyltransf_19"/>
</dbReference>
<dbReference type="AlphaFoldDB" id="A0A2V2YMT1"/>
<dbReference type="Gene3D" id="3.40.630.80">
    <property type="match status" value="1"/>
</dbReference>
<reference evidence="2 3" key="1">
    <citation type="submission" date="2018-05" db="EMBL/GenBank/DDBJ databases">
        <title>Genomic Encyclopedia of Type Strains, Phase III (KMG-III): the genomes of soil and plant-associated and newly described type strains.</title>
        <authorList>
            <person name="Whitman W."/>
        </authorList>
    </citation>
    <scope>NUCLEOTIDE SEQUENCE [LARGE SCALE GENOMIC DNA]</scope>
    <source>
        <strain evidence="2 3">CECT 5696</strain>
    </source>
</reference>
<keyword evidence="3" id="KW-1185">Reference proteome</keyword>
<evidence type="ECO:0000259" key="1">
    <source>
        <dbReference type="PROSITE" id="PS51186"/>
    </source>
</evidence>
<sequence length="262" mass="30430">MVIDERSITDIQHLVNEYLEGLSSPFDSFLEEHILSSTFYLIQKDDTEVGYFAVHNHDRLTQFYIRRAYLKHAQPLFLQVLERYSVRSLFVPTCDELLLSLTIDQGFKINKQAYFFQDSGVDQPELVLRDGEIVRAAVPNDLPVIEQVCGGFLEDYSHWINKGEMLVYYRDQDLLGIGLLEKSRMLERHASIGMFTNVAYRRQGIGKTIIMQLRRWCKEQGLLPLAGCWYYNDESKKTLESGGMVTRTRLLHIDVTPHDQTQ</sequence>
<proteinExistence type="predicted"/>
<gene>
    <name evidence="2" type="ORF">DFQ01_12451</name>
</gene>
<dbReference type="Pfam" id="PF18015">
    <property type="entry name" value="Acetyltransf_19"/>
    <property type="match status" value="1"/>
</dbReference>
<dbReference type="Pfam" id="PF00583">
    <property type="entry name" value="Acetyltransf_1"/>
    <property type="match status" value="1"/>
</dbReference>